<proteinExistence type="predicted"/>
<name>A0A7H0LPT9_9SPHN</name>
<dbReference type="EMBL" id="CP061038">
    <property type="protein sequence ID" value="QNQ11692.1"/>
    <property type="molecule type" value="Genomic_DNA"/>
</dbReference>
<reference evidence="1 2" key="1">
    <citation type="submission" date="2020-09" db="EMBL/GenBank/DDBJ databases">
        <title>Sphingomonas sp., a new species isolated from pork steak.</title>
        <authorList>
            <person name="Heidler von Heilborn D."/>
        </authorList>
    </citation>
    <scope>NUCLEOTIDE SEQUENCE [LARGE SCALE GENOMIC DNA]</scope>
    <source>
        <strain evidence="2">S8-3T</strain>
    </source>
</reference>
<dbReference type="Proteomes" id="UP000516148">
    <property type="component" value="Chromosome"/>
</dbReference>
<accession>A0A7H0LPT9</accession>
<dbReference type="RefSeq" id="WP_187763997.1">
    <property type="nucleotide sequence ID" value="NZ_CP061038.1"/>
</dbReference>
<protein>
    <submittedName>
        <fullName evidence="1">Uncharacterized protein</fullName>
    </submittedName>
</protein>
<gene>
    <name evidence="1" type="ORF">H3Z74_11470</name>
</gene>
<evidence type="ECO:0000313" key="2">
    <source>
        <dbReference type="Proteomes" id="UP000516148"/>
    </source>
</evidence>
<dbReference type="AlphaFoldDB" id="A0A7H0LPT9"/>
<evidence type="ECO:0000313" key="1">
    <source>
        <dbReference type="EMBL" id="QNQ11692.1"/>
    </source>
</evidence>
<dbReference type="KEGG" id="spap:H3Z74_11470"/>
<organism evidence="1 2">
    <name type="scientific">Sphingomonas alpina</name>
    <dbReference type="NCBI Taxonomy" id="653931"/>
    <lineage>
        <taxon>Bacteria</taxon>
        <taxon>Pseudomonadati</taxon>
        <taxon>Pseudomonadota</taxon>
        <taxon>Alphaproteobacteria</taxon>
        <taxon>Sphingomonadales</taxon>
        <taxon>Sphingomonadaceae</taxon>
        <taxon>Sphingomonas</taxon>
    </lineage>
</organism>
<keyword evidence="2" id="KW-1185">Reference proteome</keyword>
<sequence length="88" mass="9452">MGTLNALEGSGDESLVILQSLLCLLREKNLLTRADIEELCDRVSSRAKQAECAPFPCSEKAANVAAAEMARIGGYIGTRYGGKHRRGV</sequence>